<keyword evidence="8" id="KW-0808">Transferase</keyword>
<sequence>MKTLAAVVESVKQPFQLEHIDLPEPGDDEVLVRIVGVGLCHTDLASKDGLIDAPFPNVFGHEGAGIVEKVGSRVSKVAPGDHVVLAPAFDGTCPHCLHGEPMYCDQFFALNFQADPDGPHAEREHGGRARLGYFGQSSFAHYAVVNQRSTIKVRKDVPLKLLGPLGCGIQTGAGTVMNGIRPKAGSTMAVIGMGPVGLAAIMAAQVCGCTTLIAIDQVDARLDTARELGATHVINTRQAGNLGEAIRAIAPRGVDAIVDAAGVNALIGAAIGGLAILGHVALVAVPSAAGKPLELPWLTFLLAGQSVQGYIEGNAISEVFIPQLIDLYRQGRFPFDRLISFYPFHDIEQAVADQHAGKIIKAVLEMEA</sequence>
<reference evidence="8 9" key="1">
    <citation type="journal article" date="2012" name="J. Bacteriol.">
        <title>Genome sequences for six rhodanobacter strains, isolated from soils and the terrestrial subsurface, with variable denitrification capabilities.</title>
        <authorList>
            <person name="Kostka J.E."/>
            <person name="Green S.J."/>
            <person name="Rishishwar L."/>
            <person name="Prakash O."/>
            <person name="Katz L.S."/>
            <person name="Marino-Ramirez L."/>
            <person name="Jordan I.K."/>
            <person name="Munk C."/>
            <person name="Ivanova N."/>
            <person name="Mikhailova N."/>
            <person name="Watson D.B."/>
            <person name="Brown S.D."/>
            <person name="Palumbo A.V."/>
            <person name="Brooks S.C."/>
        </authorList>
    </citation>
    <scope>NUCLEOTIDE SEQUENCE [LARGE SCALE GENOMIC DNA]</scope>
    <source>
        <strain evidence="9">Jip2T</strain>
    </source>
</reference>
<accession>I4VST9</accession>
<dbReference type="CDD" id="cd08278">
    <property type="entry name" value="benzyl_alcohol_DH"/>
    <property type="match status" value="1"/>
</dbReference>
<evidence type="ECO:0000256" key="2">
    <source>
        <dbReference type="ARBA" id="ARBA00008072"/>
    </source>
</evidence>
<dbReference type="Pfam" id="PF08240">
    <property type="entry name" value="ADH_N"/>
    <property type="match status" value="1"/>
</dbReference>
<dbReference type="Proteomes" id="UP000004210">
    <property type="component" value="Unassembled WGS sequence"/>
</dbReference>
<protein>
    <submittedName>
        <fullName evidence="8">Xylulokinase</fullName>
    </submittedName>
</protein>
<dbReference type="InterPro" id="IPR011032">
    <property type="entry name" value="GroES-like_sf"/>
</dbReference>
<dbReference type="GO" id="GO:0016301">
    <property type="term" value="F:kinase activity"/>
    <property type="evidence" value="ECO:0007669"/>
    <property type="project" value="UniProtKB-KW"/>
</dbReference>
<dbReference type="SMART" id="SM00829">
    <property type="entry name" value="PKS_ER"/>
    <property type="match status" value="1"/>
</dbReference>
<organism evidence="8 9">
    <name type="scientific">Rhodanobacter fulvus Jip2</name>
    <dbReference type="NCBI Taxonomy" id="1163408"/>
    <lineage>
        <taxon>Bacteria</taxon>
        <taxon>Pseudomonadati</taxon>
        <taxon>Pseudomonadota</taxon>
        <taxon>Gammaproteobacteria</taxon>
        <taxon>Lysobacterales</taxon>
        <taxon>Rhodanobacteraceae</taxon>
        <taxon>Rhodanobacter</taxon>
    </lineage>
</organism>
<feature type="domain" description="Enoyl reductase (ER)" evidence="7">
    <location>
        <begin position="10"/>
        <end position="364"/>
    </location>
</feature>
<dbReference type="InterPro" id="IPR002328">
    <property type="entry name" value="ADH_Zn_CS"/>
</dbReference>
<keyword evidence="5" id="KW-0560">Oxidoreductase</keyword>
<evidence type="ECO:0000313" key="8">
    <source>
        <dbReference type="EMBL" id="EIL90280.1"/>
    </source>
</evidence>
<evidence type="ECO:0000313" key="9">
    <source>
        <dbReference type="Proteomes" id="UP000004210"/>
    </source>
</evidence>
<comment type="cofactor">
    <cofactor evidence="1 6">
        <name>Zn(2+)</name>
        <dbReference type="ChEBI" id="CHEBI:29105"/>
    </cofactor>
</comment>
<keyword evidence="4 6" id="KW-0862">Zinc</keyword>
<evidence type="ECO:0000259" key="7">
    <source>
        <dbReference type="SMART" id="SM00829"/>
    </source>
</evidence>
<evidence type="ECO:0000256" key="5">
    <source>
        <dbReference type="ARBA" id="ARBA00023002"/>
    </source>
</evidence>
<name>I4VST9_9GAMM</name>
<dbReference type="PANTHER" id="PTHR43350:SF2">
    <property type="entry name" value="GROES-LIKE ZINC-BINDING ALCOHOL DEHYDROGENASE FAMILY PROTEIN"/>
    <property type="match status" value="1"/>
</dbReference>
<gene>
    <name evidence="8" type="ORF">UU9_05729</name>
</gene>
<evidence type="ECO:0000256" key="6">
    <source>
        <dbReference type="RuleBase" id="RU361277"/>
    </source>
</evidence>
<dbReference type="GO" id="GO:0008270">
    <property type="term" value="F:zinc ion binding"/>
    <property type="evidence" value="ECO:0007669"/>
    <property type="project" value="InterPro"/>
</dbReference>
<keyword evidence="3 6" id="KW-0479">Metal-binding</keyword>
<comment type="caution">
    <text evidence="8">The sequence shown here is derived from an EMBL/GenBank/DDBJ whole genome shotgun (WGS) entry which is preliminary data.</text>
</comment>
<evidence type="ECO:0000256" key="1">
    <source>
        <dbReference type="ARBA" id="ARBA00001947"/>
    </source>
</evidence>
<dbReference type="PATRIC" id="fig|1163408.3.peg.1178"/>
<dbReference type="AlphaFoldDB" id="I4VST9"/>
<dbReference type="STRING" id="1163408.UU9_05729"/>
<evidence type="ECO:0000256" key="3">
    <source>
        <dbReference type="ARBA" id="ARBA00022723"/>
    </source>
</evidence>
<dbReference type="SUPFAM" id="SSF50129">
    <property type="entry name" value="GroES-like"/>
    <property type="match status" value="1"/>
</dbReference>
<proteinExistence type="inferred from homology"/>
<dbReference type="InterPro" id="IPR020843">
    <property type="entry name" value="ER"/>
</dbReference>
<dbReference type="InterPro" id="IPR013154">
    <property type="entry name" value="ADH-like_N"/>
</dbReference>
<keyword evidence="8" id="KW-0418">Kinase</keyword>
<dbReference type="PROSITE" id="PS00059">
    <property type="entry name" value="ADH_ZINC"/>
    <property type="match status" value="1"/>
</dbReference>
<comment type="similarity">
    <text evidence="2 6">Belongs to the zinc-containing alcohol dehydrogenase family.</text>
</comment>
<dbReference type="InterPro" id="IPR013149">
    <property type="entry name" value="ADH-like_C"/>
</dbReference>
<keyword evidence="9" id="KW-1185">Reference proteome</keyword>
<dbReference type="GO" id="GO:0016616">
    <property type="term" value="F:oxidoreductase activity, acting on the CH-OH group of donors, NAD or NADP as acceptor"/>
    <property type="evidence" value="ECO:0007669"/>
    <property type="project" value="UniProtKB-ARBA"/>
</dbReference>
<dbReference type="OrthoDB" id="9770544at2"/>
<dbReference type="SUPFAM" id="SSF51735">
    <property type="entry name" value="NAD(P)-binding Rossmann-fold domains"/>
    <property type="match status" value="1"/>
</dbReference>
<dbReference type="Gene3D" id="3.90.180.10">
    <property type="entry name" value="Medium-chain alcohol dehydrogenases, catalytic domain"/>
    <property type="match status" value="1"/>
</dbReference>
<dbReference type="InterPro" id="IPR036291">
    <property type="entry name" value="NAD(P)-bd_dom_sf"/>
</dbReference>
<evidence type="ECO:0000256" key="4">
    <source>
        <dbReference type="ARBA" id="ARBA00022833"/>
    </source>
</evidence>
<dbReference type="Pfam" id="PF00107">
    <property type="entry name" value="ADH_zinc_N"/>
    <property type="match status" value="1"/>
</dbReference>
<dbReference type="RefSeq" id="WP_007080786.1">
    <property type="nucleotide sequence ID" value="NZ_AJXU01000028.1"/>
</dbReference>
<dbReference type="PANTHER" id="PTHR43350">
    <property type="entry name" value="NAD-DEPENDENT ALCOHOL DEHYDROGENASE"/>
    <property type="match status" value="1"/>
</dbReference>
<dbReference type="EMBL" id="AJXU01000028">
    <property type="protein sequence ID" value="EIL90280.1"/>
    <property type="molecule type" value="Genomic_DNA"/>
</dbReference>
<dbReference type="eggNOG" id="COG1062">
    <property type="taxonomic scope" value="Bacteria"/>
</dbReference>
<dbReference type="Gene3D" id="3.40.50.720">
    <property type="entry name" value="NAD(P)-binding Rossmann-like Domain"/>
    <property type="match status" value="1"/>
</dbReference>